<dbReference type="EMBL" id="LACI01001645">
    <property type="protein sequence ID" value="KJU84021.1"/>
    <property type="molecule type" value="Genomic_DNA"/>
</dbReference>
<comment type="caution">
    <text evidence="2">The sequence shown here is derived from an EMBL/GenBank/DDBJ whole genome shotgun (WGS) entry which is preliminary data.</text>
</comment>
<keyword evidence="1" id="KW-0732">Signal</keyword>
<evidence type="ECO:0000256" key="1">
    <source>
        <dbReference type="ARBA" id="ARBA00022729"/>
    </source>
</evidence>
<dbReference type="SUPFAM" id="SSF69318">
    <property type="entry name" value="Integrin alpha N-terminal domain"/>
    <property type="match status" value="1"/>
</dbReference>
<keyword evidence="3" id="KW-1185">Reference proteome</keyword>
<reference evidence="2 3" key="1">
    <citation type="submission" date="2015-02" db="EMBL/GenBank/DDBJ databases">
        <title>Single-cell genomics of uncultivated deep-branching MTB reveals a conserved set of magnetosome genes.</title>
        <authorList>
            <person name="Kolinko S."/>
            <person name="Richter M."/>
            <person name="Glockner F.O."/>
            <person name="Brachmann A."/>
            <person name="Schuler D."/>
        </authorList>
    </citation>
    <scope>NUCLEOTIDE SEQUENCE [LARGE SCALE GENOMIC DNA]</scope>
    <source>
        <strain evidence="2">TM-1</strain>
    </source>
</reference>
<dbReference type="InterPro" id="IPR028994">
    <property type="entry name" value="Integrin_alpha_N"/>
</dbReference>
<dbReference type="Proteomes" id="UP000033423">
    <property type="component" value="Unassembled WGS sequence"/>
</dbReference>
<evidence type="ECO:0008006" key="4">
    <source>
        <dbReference type="Google" id="ProtNLM"/>
    </source>
</evidence>
<organism evidence="2 3">
    <name type="scientific">Candidatus Magnetobacterium bavaricum</name>
    <dbReference type="NCBI Taxonomy" id="29290"/>
    <lineage>
        <taxon>Bacteria</taxon>
        <taxon>Pseudomonadati</taxon>
        <taxon>Nitrospirota</taxon>
        <taxon>Thermodesulfovibrionia</taxon>
        <taxon>Thermodesulfovibrionales</taxon>
        <taxon>Candidatus Magnetobacteriaceae</taxon>
        <taxon>Candidatus Magnetobacterium</taxon>
    </lineage>
</organism>
<sequence>MGDFNGDGKSDILWRNSVNDMVYIWLMDGTTIASYDLTAKAGPQWQIISVGDFNGDGKRDIIWRNSETEEICIWLMDGTKLALGGLPAKVGTQWQIMK</sequence>
<dbReference type="AlphaFoldDB" id="A0A0F3GQ41"/>
<accession>A0A0F3GQ41</accession>
<dbReference type="PANTHER" id="PTHR46580:SF2">
    <property type="entry name" value="MAM DOMAIN-CONTAINING PROTEIN"/>
    <property type="match status" value="1"/>
</dbReference>
<name>A0A0F3GQ41_9BACT</name>
<gene>
    <name evidence="2" type="ORF">MBAV_003785</name>
</gene>
<dbReference type="PATRIC" id="fig|29290.4.peg.5041"/>
<evidence type="ECO:0000313" key="3">
    <source>
        <dbReference type="Proteomes" id="UP000033423"/>
    </source>
</evidence>
<protein>
    <recommendedName>
        <fullName evidence="4">FG-GAP repeat-containing protein</fullName>
    </recommendedName>
</protein>
<dbReference type="Pfam" id="PF13517">
    <property type="entry name" value="FG-GAP_3"/>
    <property type="match status" value="1"/>
</dbReference>
<evidence type="ECO:0000313" key="2">
    <source>
        <dbReference type="EMBL" id="KJU84021.1"/>
    </source>
</evidence>
<dbReference type="PANTHER" id="PTHR46580">
    <property type="entry name" value="SENSOR KINASE-RELATED"/>
    <property type="match status" value="1"/>
</dbReference>
<proteinExistence type="predicted"/>
<dbReference type="Gene3D" id="2.40.128.340">
    <property type="match status" value="1"/>
</dbReference>
<dbReference type="InterPro" id="IPR013517">
    <property type="entry name" value="FG-GAP"/>
</dbReference>